<proteinExistence type="predicted"/>
<keyword evidence="2" id="KW-1185">Reference proteome</keyword>
<dbReference type="OrthoDB" id="434160at2759"/>
<keyword evidence="1" id="KW-0346">Stress response</keyword>
<evidence type="ECO:0000313" key="1">
    <source>
        <dbReference type="EMBL" id="EQB60691.1"/>
    </source>
</evidence>
<name>T0MBX1_9MICR</name>
<dbReference type="AlphaFoldDB" id="T0MBX1"/>
<organism evidence="1 2">
    <name type="scientific">Vairimorpha apis BRL 01</name>
    <dbReference type="NCBI Taxonomy" id="1037528"/>
    <lineage>
        <taxon>Eukaryota</taxon>
        <taxon>Fungi</taxon>
        <taxon>Fungi incertae sedis</taxon>
        <taxon>Microsporidia</taxon>
        <taxon>Nosematidae</taxon>
        <taxon>Vairimorpha</taxon>
    </lineage>
</organism>
<dbReference type="HOGENOM" id="CLU_2503940_0_0_1"/>
<reference evidence="1 2" key="1">
    <citation type="journal article" date="2013" name="BMC Genomics">
        <title>Genome sequencing and comparative genomics of honey bee microsporidia, Nosema apis reveal novel insights into host-parasite interactions.</title>
        <authorList>
            <person name="Chen Yp."/>
            <person name="Pettis J.S."/>
            <person name="Zhao Y."/>
            <person name="Liu X."/>
            <person name="Tallon L.J."/>
            <person name="Sadzewicz L.D."/>
            <person name="Li R."/>
            <person name="Zheng H."/>
            <person name="Huang S."/>
            <person name="Zhang X."/>
            <person name="Hamilton M.C."/>
            <person name="Pernal S.F."/>
            <person name="Melathopoulos A.P."/>
            <person name="Yan X."/>
            <person name="Evans J.D."/>
        </authorList>
    </citation>
    <scope>NUCLEOTIDE SEQUENCE [LARGE SCALE GENOMIC DNA]</scope>
    <source>
        <strain evidence="1 2">BRL 01</strain>
    </source>
</reference>
<evidence type="ECO:0000313" key="2">
    <source>
        <dbReference type="Proteomes" id="UP000053780"/>
    </source>
</evidence>
<feature type="non-terminal residue" evidence="1">
    <location>
        <position position="1"/>
    </location>
</feature>
<protein>
    <submittedName>
        <fullName evidence="1">Dnak-like protein (Heat shock protein of the hsp70 family)</fullName>
    </submittedName>
</protein>
<gene>
    <name evidence="1" type="ORF">NAPIS_ORF01743</name>
</gene>
<dbReference type="Proteomes" id="UP000053780">
    <property type="component" value="Unassembled WGS sequence"/>
</dbReference>
<sequence>YQEDIISEELINELVDTEDKYRTLENNVEKIGMLRNELETMTMGLVDTLDSTLKGLFTDEEINKARDIAMNLFDIEPSLELEQKKN</sequence>
<dbReference type="VEuPathDB" id="MicrosporidiaDB:NAPIS_ORF01743"/>
<accession>T0MBX1</accession>
<dbReference type="EMBL" id="KE647253">
    <property type="protein sequence ID" value="EQB60691.1"/>
    <property type="molecule type" value="Genomic_DNA"/>
</dbReference>